<evidence type="ECO:0000313" key="2">
    <source>
        <dbReference type="Proteomes" id="UP000182829"/>
    </source>
</evidence>
<proteinExistence type="predicted"/>
<evidence type="ECO:0000313" key="1">
    <source>
        <dbReference type="EMBL" id="SFI62341.1"/>
    </source>
</evidence>
<protein>
    <submittedName>
        <fullName evidence="1">Uncharacterized protein</fullName>
    </submittedName>
</protein>
<organism evidence="1 2">
    <name type="scientific">Natronobacterium gregoryi</name>
    <dbReference type="NCBI Taxonomy" id="44930"/>
    <lineage>
        <taxon>Archaea</taxon>
        <taxon>Methanobacteriati</taxon>
        <taxon>Methanobacteriota</taxon>
        <taxon>Stenosarchaea group</taxon>
        <taxon>Halobacteria</taxon>
        <taxon>Halobacteriales</taxon>
        <taxon>Natrialbaceae</taxon>
        <taxon>Natronobacterium</taxon>
    </lineage>
</organism>
<dbReference type="Proteomes" id="UP000182829">
    <property type="component" value="Unassembled WGS sequence"/>
</dbReference>
<dbReference type="AlphaFoldDB" id="A0A1I3JQ10"/>
<sequence>MPSDHDKRRDDLLVALALTEFSVHYEQIDPRLAERAWQLAAGRLVEHDVEPHEVLAELEIGETDSQ</sequence>
<dbReference type="OMA" id="VEYDIGP"/>
<dbReference type="EMBL" id="FORO01000002">
    <property type="protein sequence ID" value="SFI62341.1"/>
    <property type="molecule type" value="Genomic_DNA"/>
</dbReference>
<gene>
    <name evidence="1" type="ORF">SAMN05443661_102208</name>
</gene>
<accession>A0A1I3JQ10</accession>
<reference evidence="1 2" key="1">
    <citation type="submission" date="2016-10" db="EMBL/GenBank/DDBJ databases">
        <authorList>
            <person name="de Groot N.N."/>
        </authorList>
    </citation>
    <scope>NUCLEOTIDE SEQUENCE [LARGE SCALE GENOMIC DNA]</scope>
    <source>
        <strain evidence="1 2">SP2</strain>
    </source>
</reference>
<dbReference type="GeneID" id="14209036"/>
<name>A0A1I3JQ10_9EURY</name>
<dbReference type="OrthoDB" id="160525at2157"/>
<dbReference type="RefSeq" id="WP_005577879.1">
    <property type="nucleotide sequence ID" value="NZ_FORO01000002.1"/>
</dbReference>